<reference evidence="7 8" key="1">
    <citation type="submission" date="2018-11" db="EMBL/GenBank/DDBJ databases">
        <authorList>
            <person name="Lopez-Roques C."/>
            <person name="Donnadieu C."/>
            <person name="Bouchez O."/>
            <person name="Klopp C."/>
            <person name="Cabau C."/>
            <person name="Zahm M."/>
        </authorList>
    </citation>
    <scope>NUCLEOTIDE SEQUENCE [LARGE SCALE GENOMIC DNA]</scope>
    <source>
        <strain evidence="7">RS831</strain>
        <tissue evidence="7">Whole body</tissue>
    </source>
</reference>
<dbReference type="FunFam" id="1.10.220.10:FF:000002">
    <property type="entry name" value="Annexin"/>
    <property type="match status" value="1"/>
</dbReference>
<dbReference type="InterPro" id="IPR037104">
    <property type="entry name" value="Annexin_sf"/>
</dbReference>
<dbReference type="AlphaFoldDB" id="A0A437D1T3"/>
<dbReference type="GO" id="GO:0005544">
    <property type="term" value="F:calcium-dependent phospholipid binding"/>
    <property type="evidence" value="ECO:0007669"/>
    <property type="project" value="UniProtKB-KW"/>
</dbReference>
<dbReference type="Gene3D" id="1.10.220.10">
    <property type="entry name" value="Annexin"/>
    <property type="match status" value="4"/>
</dbReference>
<dbReference type="InterPro" id="IPR001464">
    <property type="entry name" value="Annexin"/>
</dbReference>
<dbReference type="InterPro" id="IPR018502">
    <property type="entry name" value="Annexin_repeat"/>
</dbReference>
<evidence type="ECO:0000256" key="3">
    <source>
        <dbReference type="ARBA" id="ARBA00022837"/>
    </source>
</evidence>
<dbReference type="GO" id="GO:0005737">
    <property type="term" value="C:cytoplasm"/>
    <property type="evidence" value="ECO:0007669"/>
    <property type="project" value="TreeGrafter"/>
</dbReference>
<evidence type="ECO:0000256" key="5">
    <source>
        <dbReference type="ARBA" id="ARBA00023302"/>
    </source>
</evidence>
<dbReference type="FunFam" id="1.10.220.10:FF:000003">
    <property type="entry name" value="Annexin"/>
    <property type="match status" value="1"/>
</dbReference>
<evidence type="ECO:0000256" key="6">
    <source>
        <dbReference type="RuleBase" id="RU003540"/>
    </source>
</evidence>
<dbReference type="FunFam" id="1.10.220.10:FF:000001">
    <property type="entry name" value="Annexin"/>
    <property type="match status" value="1"/>
</dbReference>
<evidence type="ECO:0000256" key="1">
    <source>
        <dbReference type="ARBA" id="ARBA00007831"/>
    </source>
</evidence>
<reference evidence="7 8" key="2">
    <citation type="submission" date="2019-01" db="EMBL/GenBank/DDBJ databases">
        <title>A chromosome length genome reference of the Java medaka (oryzias javanicus).</title>
        <authorList>
            <person name="Herpin A."/>
            <person name="Takehana Y."/>
            <person name="Naruse K."/>
            <person name="Ansai S."/>
            <person name="Kawaguchi M."/>
        </authorList>
    </citation>
    <scope>NUCLEOTIDE SEQUENCE [LARGE SCALE GENOMIC DNA]</scope>
    <source>
        <strain evidence="7">RS831</strain>
        <tissue evidence="7">Whole body</tissue>
    </source>
</reference>
<accession>A0A437D1T3</accession>
<dbReference type="GO" id="GO:0012506">
    <property type="term" value="C:vesicle membrane"/>
    <property type="evidence" value="ECO:0007669"/>
    <property type="project" value="TreeGrafter"/>
</dbReference>
<evidence type="ECO:0000313" key="7">
    <source>
        <dbReference type="EMBL" id="RVE68717.1"/>
    </source>
</evidence>
<dbReference type="PANTHER" id="PTHR10502">
    <property type="entry name" value="ANNEXIN"/>
    <property type="match status" value="1"/>
</dbReference>
<evidence type="ECO:0000313" key="8">
    <source>
        <dbReference type="Proteomes" id="UP000283210"/>
    </source>
</evidence>
<dbReference type="GO" id="GO:0005634">
    <property type="term" value="C:nucleus"/>
    <property type="evidence" value="ECO:0007669"/>
    <property type="project" value="TreeGrafter"/>
</dbReference>
<proteinExistence type="inferred from homology"/>
<dbReference type="PROSITE" id="PS00223">
    <property type="entry name" value="ANNEXIN_1"/>
    <property type="match status" value="3"/>
</dbReference>
<dbReference type="PRINTS" id="PR00196">
    <property type="entry name" value="ANNEXIN"/>
</dbReference>
<evidence type="ECO:0000256" key="4">
    <source>
        <dbReference type="ARBA" id="ARBA00023216"/>
    </source>
</evidence>
<dbReference type="Proteomes" id="UP000283210">
    <property type="component" value="Chromosome 9"/>
</dbReference>
<keyword evidence="2 6" id="KW-0677">Repeat</keyword>
<evidence type="ECO:0000256" key="2">
    <source>
        <dbReference type="ARBA" id="ARBA00022737"/>
    </source>
</evidence>
<gene>
    <name evidence="7" type="ORF">OJAV_G00094490</name>
</gene>
<dbReference type="GO" id="GO:0005886">
    <property type="term" value="C:plasma membrane"/>
    <property type="evidence" value="ECO:0007669"/>
    <property type="project" value="TreeGrafter"/>
</dbReference>
<dbReference type="Pfam" id="PF00191">
    <property type="entry name" value="Annexin"/>
    <property type="match status" value="4"/>
</dbReference>
<dbReference type="FunFam" id="1.10.220.10:FF:000004">
    <property type="entry name" value="Annexin"/>
    <property type="match status" value="1"/>
</dbReference>
<organism evidence="7 8">
    <name type="scientific">Oryzias javanicus</name>
    <name type="common">Javanese ricefish</name>
    <name type="synonym">Aplocheilus javanicus</name>
    <dbReference type="NCBI Taxonomy" id="123683"/>
    <lineage>
        <taxon>Eukaryota</taxon>
        <taxon>Metazoa</taxon>
        <taxon>Chordata</taxon>
        <taxon>Craniata</taxon>
        <taxon>Vertebrata</taxon>
        <taxon>Euteleostomi</taxon>
        <taxon>Actinopterygii</taxon>
        <taxon>Neopterygii</taxon>
        <taxon>Teleostei</taxon>
        <taxon>Neoteleostei</taxon>
        <taxon>Acanthomorphata</taxon>
        <taxon>Ovalentaria</taxon>
        <taxon>Atherinomorphae</taxon>
        <taxon>Beloniformes</taxon>
        <taxon>Adrianichthyidae</taxon>
        <taxon>Oryziinae</taxon>
        <taxon>Oryzias</taxon>
    </lineage>
</organism>
<dbReference type="GO" id="GO:0005509">
    <property type="term" value="F:calcium ion binding"/>
    <property type="evidence" value="ECO:0007669"/>
    <property type="project" value="InterPro"/>
</dbReference>
<dbReference type="InterPro" id="IPR018252">
    <property type="entry name" value="Annexin_repeat_CS"/>
</dbReference>
<keyword evidence="5 6" id="KW-0111">Calcium/phospholipid-binding</keyword>
<dbReference type="GO" id="GO:0001786">
    <property type="term" value="F:phosphatidylserine binding"/>
    <property type="evidence" value="ECO:0007669"/>
    <property type="project" value="TreeGrafter"/>
</dbReference>
<sequence>MYVMSLNASPSKKTGKDPDPEYSAFIMGSLWDDLESLVEAPSSFTAKAGERGTVKPKAAFNADEDAKALRKAMKGLGTDEKMLTDILAHRSSAQRQLISAAYQKATSRMLLKDLKEETSGDFRELLVALLTPPAEYDCHEVMRAIKGVGTEGDVLVEIFSSRSNQEIKALTEVFLKETQKQLTTELEKEVSGDFSKALLLLAQGNREQGTTANVEEAREDAKTLYSAGEKKWGTDEAKFIDILCRKSIPQIRQTLVEYKNISGKTLQQSIEAEMSGKLRELLVAVVKCVKSQPAYFAECLHDSMKGGGTHESTLTRIMVSRSEIDLLDIRAEFKKLYNHSLQSALQSEVSGDYGDCLKAICGGDD</sequence>
<comment type="domain">
    <text evidence="6">A pair of annexin repeats may form one binding site for calcium and phospholipid.</text>
</comment>
<keyword evidence="4 6" id="KW-0041">Annexin</keyword>
<dbReference type="SMART" id="SM00335">
    <property type="entry name" value="ANX"/>
    <property type="match status" value="4"/>
</dbReference>
<dbReference type="PROSITE" id="PS51897">
    <property type="entry name" value="ANNEXIN_2"/>
    <property type="match status" value="4"/>
</dbReference>
<comment type="similarity">
    <text evidence="1 6">Belongs to the annexin family.</text>
</comment>
<dbReference type="EMBL" id="CM012445">
    <property type="protein sequence ID" value="RVE68717.1"/>
    <property type="molecule type" value="Genomic_DNA"/>
</dbReference>
<name>A0A437D1T3_ORYJA</name>
<dbReference type="OrthoDB" id="37886at2759"/>
<protein>
    <recommendedName>
        <fullName evidence="6">Annexin</fullName>
    </recommendedName>
</protein>
<dbReference type="PANTHER" id="PTHR10502:SF25">
    <property type="entry name" value="ANNEXIN A3"/>
    <property type="match status" value="1"/>
</dbReference>
<keyword evidence="8" id="KW-1185">Reference proteome</keyword>
<dbReference type="SUPFAM" id="SSF47874">
    <property type="entry name" value="Annexin"/>
    <property type="match status" value="1"/>
</dbReference>
<keyword evidence="3 6" id="KW-0106">Calcium</keyword>